<dbReference type="Proteomes" id="UP000682733">
    <property type="component" value="Unassembled WGS sequence"/>
</dbReference>
<dbReference type="EMBL" id="CAJNOK010001603">
    <property type="protein sequence ID" value="CAF0820517.1"/>
    <property type="molecule type" value="Genomic_DNA"/>
</dbReference>
<feature type="region of interest" description="Disordered" evidence="1">
    <location>
        <begin position="127"/>
        <end position="149"/>
    </location>
</feature>
<dbReference type="Proteomes" id="UP000681722">
    <property type="component" value="Unassembled WGS sequence"/>
</dbReference>
<protein>
    <submittedName>
        <fullName evidence="2">Uncharacterized protein</fullName>
    </submittedName>
</protein>
<evidence type="ECO:0000313" key="5">
    <source>
        <dbReference type="EMBL" id="CAF3604793.1"/>
    </source>
</evidence>
<keyword evidence="6" id="KW-1185">Reference proteome</keyword>
<evidence type="ECO:0000313" key="2">
    <source>
        <dbReference type="EMBL" id="CAF0776363.1"/>
    </source>
</evidence>
<dbReference type="EMBL" id="CAJOBC010000237">
    <property type="protein sequence ID" value="CAF3558944.1"/>
    <property type="molecule type" value="Genomic_DNA"/>
</dbReference>
<sequence>MTTSILNRNGYRLFPRFESSSFIHRSHSRTLQTIPKCHRLESRIISQSSNYYASCPRESFPSLIIQQKQHQIHYPYQFKPYDNTSEYCDLFNLLESDVELKLLTNTTSIPSDYWQYHQPLSRRIKRHTKQQQHQSQYGNTARKHSHNYKQRNIGNRRRSVDFEYAHARLNRDKFVHENHRVLLAECCTSNGAIGIEHRALLPNKKSRVKIAVSDERKIKNQIRQSSFWRLALNYFCIPVGGR</sequence>
<proteinExistence type="predicted"/>
<evidence type="ECO:0000256" key="1">
    <source>
        <dbReference type="SAM" id="MobiDB-lite"/>
    </source>
</evidence>
<name>A0A813R474_9BILA</name>
<evidence type="ECO:0000313" key="6">
    <source>
        <dbReference type="Proteomes" id="UP000663829"/>
    </source>
</evidence>
<dbReference type="EMBL" id="CAJNOQ010000237">
    <property type="protein sequence ID" value="CAF0776363.1"/>
    <property type="molecule type" value="Genomic_DNA"/>
</dbReference>
<evidence type="ECO:0000313" key="3">
    <source>
        <dbReference type="EMBL" id="CAF0820517.1"/>
    </source>
</evidence>
<dbReference type="Proteomes" id="UP000677228">
    <property type="component" value="Unassembled WGS sequence"/>
</dbReference>
<accession>A0A813R474</accession>
<dbReference type="Proteomes" id="UP000663829">
    <property type="component" value="Unassembled WGS sequence"/>
</dbReference>
<dbReference type="AlphaFoldDB" id="A0A813R474"/>
<evidence type="ECO:0000313" key="4">
    <source>
        <dbReference type="EMBL" id="CAF3558944.1"/>
    </source>
</evidence>
<organism evidence="2 6">
    <name type="scientific">Didymodactylos carnosus</name>
    <dbReference type="NCBI Taxonomy" id="1234261"/>
    <lineage>
        <taxon>Eukaryota</taxon>
        <taxon>Metazoa</taxon>
        <taxon>Spiralia</taxon>
        <taxon>Gnathifera</taxon>
        <taxon>Rotifera</taxon>
        <taxon>Eurotatoria</taxon>
        <taxon>Bdelloidea</taxon>
        <taxon>Philodinida</taxon>
        <taxon>Philodinidae</taxon>
        <taxon>Didymodactylos</taxon>
    </lineage>
</organism>
<comment type="caution">
    <text evidence="2">The sequence shown here is derived from an EMBL/GenBank/DDBJ whole genome shotgun (WGS) entry which is preliminary data.</text>
</comment>
<gene>
    <name evidence="2" type="ORF">GPM918_LOCUS2214</name>
    <name evidence="3" type="ORF">OVA965_LOCUS5622</name>
    <name evidence="4" type="ORF">SRO942_LOCUS2214</name>
    <name evidence="5" type="ORF">TMI583_LOCUS5619</name>
</gene>
<reference evidence="2" key="1">
    <citation type="submission" date="2021-02" db="EMBL/GenBank/DDBJ databases">
        <authorList>
            <person name="Nowell W R."/>
        </authorList>
    </citation>
    <scope>NUCLEOTIDE SEQUENCE</scope>
</reference>
<dbReference type="EMBL" id="CAJOBA010001603">
    <property type="protein sequence ID" value="CAF3604793.1"/>
    <property type="molecule type" value="Genomic_DNA"/>
</dbReference>